<evidence type="ECO:0000256" key="1">
    <source>
        <dbReference type="ARBA" id="ARBA00008563"/>
    </source>
</evidence>
<dbReference type="EMBL" id="CM000780">
    <property type="protein sequence ID" value="AQK48823.1"/>
    <property type="molecule type" value="Genomic_DNA"/>
</dbReference>
<protein>
    <recommendedName>
        <fullName evidence="2">Large ribosomal subunit protein bL21m</fullName>
    </recommendedName>
</protein>
<dbReference type="InterPro" id="IPR036164">
    <property type="entry name" value="bL21-like_sf"/>
</dbReference>
<gene>
    <name evidence="3" type="ORF">ZEAMMB73_Zm00001d048742</name>
</gene>
<reference evidence="3" key="1">
    <citation type="submission" date="2015-12" db="EMBL/GenBank/DDBJ databases">
        <title>Update maize B73 reference genome by single molecule sequencing technologies.</title>
        <authorList>
            <consortium name="Maize Genome Sequencing Project"/>
            <person name="Ware D."/>
        </authorList>
    </citation>
    <scope>NUCLEOTIDE SEQUENCE</scope>
    <source>
        <tissue evidence="3">Seedling</tissue>
    </source>
</reference>
<dbReference type="PANTHER" id="PTHR21349:SF0">
    <property type="entry name" value="LARGE RIBOSOMAL SUBUNIT PROTEIN BL21M"/>
    <property type="match status" value="1"/>
</dbReference>
<dbReference type="AlphaFoldDB" id="A0A1D6PPV5"/>
<name>A0A1D6PPV5_MAIZE</name>
<dbReference type="SUPFAM" id="SSF141091">
    <property type="entry name" value="L21p-like"/>
    <property type="match status" value="1"/>
</dbReference>
<evidence type="ECO:0000313" key="3">
    <source>
        <dbReference type="EMBL" id="AQK48823.1"/>
    </source>
</evidence>
<comment type="similarity">
    <text evidence="1">Belongs to the bacterial ribosomal protein bL21 family.</text>
</comment>
<dbReference type="InterPro" id="IPR028909">
    <property type="entry name" value="bL21-like"/>
</dbReference>
<dbReference type="ExpressionAtlas" id="A0A1D6PPV5">
    <property type="expression patterns" value="baseline and differential"/>
</dbReference>
<dbReference type="PANTHER" id="PTHR21349">
    <property type="entry name" value="50S RIBOSOMAL PROTEIN L21"/>
    <property type="match status" value="1"/>
</dbReference>
<proteinExistence type="inferred from homology"/>
<dbReference type="GO" id="GO:0005737">
    <property type="term" value="C:cytoplasm"/>
    <property type="evidence" value="ECO:0007669"/>
    <property type="project" value="UniProtKB-ARBA"/>
</dbReference>
<organism evidence="3">
    <name type="scientific">Zea mays</name>
    <name type="common">Maize</name>
    <dbReference type="NCBI Taxonomy" id="4577"/>
    <lineage>
        <taxon>Eukaryota</taxon>
        <taxon>Viridiplantae</taxon>
        <taxon>Streptophyta</taxon>
        <taxon>Embryophyta</taxon>
        <taxon>Tracheophyta</taxon>
        <taxon>Spermatophyta</taxon>
        <taxon>Magnoliopsida</taxon>
        <taxon>Liliopsida</taxon>
        <taxon>Poales</taxon>
        <taxon>Poaceae</taxon>
        <taxon>PACMAD clade</taxon>
        <taxon>Panicoideae</taxon>
        <taxon>Andropogonodae</taxon>
        <taxon>Andropogoneae</taxon>
        <taxon>Tripsacinae</taxon>
        <taxon>Zea</taxon>
    </lineage>
</organism>
<sequence>MAGGPNFPQPNRPQSPLLPSPFTFRETLVLNRVLMLGSQAQTVIGRPILPDAVVHAVVEEHYRAACMMPVS</sequence>
<dbReference type="GO" id="GO:0005840">
    <property type="term" value="C:ribosome"/>
    <property type="evidence" value="ECO:0007669"/>
    <property type="project" value="InterPro"/>
</dbReference>
<evidence type="ECO:0000256" key="2">
    <source>
        <dbReference type="ARBA" id="ARBA00044129"/>
    </source>
</evidence>
<accession>A0A1D6PPV5</accession>